<dbReference type="GO" id="GO:0000976">
    <property type="term" value="F:transcription cis-regulatory region binding"/>
    <property type="evidence" value="ECO:0007669"/>
    <property type="project" value="TreeGrafter"/>
</dbReference>
<dbReference type="GeneID" id="103702471"/>
<dbReference type="InterPro" id="IPR006447">
    <property type="entry name" value="Myb_dom_plants"/>
</dbReference>
<keyword evidence="3" id="KW-0238">DNA-binding</keyword>
<name>A0A8B7BQB4_PHODC</name>
<keyword evidence="5" id="KW-0539">Nucleus</keyword>
<dbReference type="InterPro" id="IPR017930">
    <property type="entry name" value="Myb_dom"/>
</dbReference>
<dbReference type="GO" id="GO:0045893">
    <property type="term" value="P:positive regulation of DNA-templated transcription"/>
    <property type="evidence" value="ECO:0007669"/>
    <property type="project" value="InterPro"/>
</dbReference>
<dbReference type="InterPro" id="IPR001005">
    <property type="entry name" value="SANT/Myb"/>
</dbReference>
<dbReference type="SUPFAM" id="SSF46689">
    <property type="entry name" value="Homeodomain-like"/>
    <property type="match status" value="1"/>
</dbReference>
<protein>
    <submittedName>
        <fullName evidence="9">Probable transcription factor GLK1</fullName>
    </submittedName>
</protein>
<proteinExistence type="predicted"/>
<keyword evidence="2" id="KW-0805">Transcription regulation</keyword>
<dbReference type="OrthoDB" id="60033at2759"/>
<dbReference type="FunFam" id="1.10.10.60:FF:000007">
    <property type="entry name" value="Two-component response regulator"/>
    <property type="match status" value="1"/>
</dbReference>
<dbReference type="PANTHER" id="PTHR31312">
    <property type="entry name" value="TRANSCRIPTION ACTIVATOR GLK1"/>
    <property type="match status" value="1"/>
</dbReference>
<feature type="region of interest" description="Disordered" evidence="6">
    <location>
        <begin position="1"/>
        <end position="25"/>
    </location>
</feature>
<feature type="domain" description="HTH myb-type" evidence="7">
    <location>
        <begin position="149"/>
        <end position="208"/>
    </location>
</feature>
<dbReference type="GO" id="GO:0003700">
    <property type="term" value="F:DNA-binding transcription factor activity"/>
    <property type="evidence" value="ECO:0007669"/>
    <property type="project" value="InterPro"/>
</dbReference>
<dbReference type="InterPro" id="IPR044825">
    <property type="entry name" value="GLK1/2-like"/>
</dbReference>
<dbReference type="NCBIfam" id="TIGR01557">
    <property type="entry name" value="myb_SHAQKYF"/>
    <property type="match status" value="1"/>
</dbReference>
<dbReference type="Gene3D" id="1.10.10.60">
    <property type="entry name" value="Homeodomain-like"/>
    <property type="match status" value="1"/>
</dbReference>
<comment type="subcellular location">
    <subcellularLocation>
        <location evidence="1">Nucleus</location>
    </subcellularLocation>
</comment>
<dbReference type="GO" id="GO:0005634">
    <property type="term" value="C:nucleus"/>
    <property type="evidence" value="ECO:0007669"/>
    <property type="project" value="UniProtKB-SubCell"/>
</dbReference>
<evidence type="ECO:0000313" key="8">
    <source>
        <dbReference type="Proteomes" id="UP000228380"/>
    </source>
</evidence>
<dbReference type="PROSITE" id="PS51294">
    <property type="entry name" value="HTH_MYB"/>
    <property type="match status" value="1"/>
</dbReference>
<sequence>MLAVSPPRGSNGEERDGEVGGLAGNFSDDTLLEDINFDDLFMGFDDRDILPDLEVDPAEFFSDGPRGGEASSGMVMAVESAVGSDGGGQENGLMEGEMKVEKDLSRREEVTSATTKEDTVAVAAEVRSPSSEADRGRKSTATATKNSQGKRKVKVDWTPELHRRFVQAVEQLGVDKAVPSRILELMGIDCLTRHNVASHLQKYRSHRKHLLAREKEAASWSQRRQIYSPCGASAKRDMNPWVAPTIGFPPPPPPPPPIQSFRPLHVWGHPTADPPLVHMWPRHLALRTPTPPWAPQPPLPPPSNPSYWHHHYHKGPREGWVPHTLTQGTPCFPQAFPTRFPAPPVPGVLPYPFYRALLPPATKHSVPQLQLDAYPSKESIDAAIGDALAKPWSPLPLGLKPPSLESVLVELQRQGVSKVPPMCG</sequence>
<dbReference type="Pfam" id="PF00249">
    <property type="entry name" value="Myb_DNA-binding"/>
    <property type="match status" value="1"/>
</dbReference>
<organism evidence="8 9">
    <name type="scientific">Phoenix dactylifera</name>
    <name type="common">Date palm</name>
    <dbReference type="NCBI Taxonomy" id="42345"/>
    <lineage>
        <taxon>Eukaryota</taxon>
        <taxon>Viridiplantae</taxon>
        <taxon>Streptophyta</taxon>
        <taxon>Embryophyta</taxon>
        <taxon>Tracheophyta</taxon>
        <taxon>Spermatophyta</taxon>
        <taxon>Magnoliopsida</taxon>
        <taxon>Liliopsida</taxon>
        <taxon>Arecaceae</taxon>
        <taxon>Coryphoideae</taxon>
        <taxon>Phoeniceae</taxon>
        <taxon>Phoenix</taxon>
    </lineage>
</organism>
<evidence type="ECO:0000256" key="3">
    <source>
        <dbReference type="ARBA" id="ARBA00023125"/>
    </source>
</evidence>
<dbReference type="RefSeq" id="XP_008783138.1">
    <property type="nucleotide sequence ID" value="XM_008784916.4"/>
</dbReference>
<dbReference type="AlphaFoldDB" id="A0A8B7BQB4"/>
<dbReference type="Proteomes" id="UP000228380">
    <property type="component" value="Chromosome 8"/>
</dbReference>
<dbReference type="PANTHER" id="PTHR31312:SF1">
    <property type="entry name" value="TRANSCRIPTION ACTIVATOR GLK1"/>
    <property type="match status" value="1"/>
</dbReference>
<accession>A0A8B7BQB4</accession>
<evidence type="ECO:0000256" key="1">
    <source>
        <dbReference type="ARBA" id="ARBA00004123"/>
    </source>
</evidence>
<keyword evidence="8" id="KW-1185">Reference proteome</keyword>
<gene>
    <name evidence="9" type="primary">LOC103702471</name>
</gene>
<evidence type="ECO:0000256" key="4">
    <source>
        <dbReference type="ARBA" id="ARBA00023163"/>
    </source>
</evidence>
<evidence type="ECO:0000259" key="7">
    <source>
        <dbReference type="PROSITE" id="PS51294"/>
    </source>
</evidence>
<dbReference type="InterPro" id="IPR009057">
    <property type="entry name" value="Homeodomain-like_sf"/>
</dbReference>
<evidence type="ECO:0000256" key="5">
    <source>
        <dbReference type="ARBA" id="ARBA00023242"/>
    </source>
</evidence>
<reference evidence="8" key="1">
    <citation type="journal article" date="2019" name="Nat. Commun.">
        <title>Genome-wide association mapping of date palm fruit traits.</title>
        <authorList>
            <person name="Hazzouri K.M."/>
            <person name="Gros-Balthazard M."/>
            <person name="Flowers J.M."/>
            <person name="Copetti D."/>
            <person name="Lemansour A."/>
            <person name="Lebrun M."/>
            <person name="Masmoudi K."/>
            <person name="Ferrand S."/>
            <person name="Dhar M.I."/>
            <person name="Fresquez Z.A."/>
            <person name="Rosas U."/>
            <person name="Zhang J."/>
            <person name="Talag J."/>
            <person name="Lee S."/>
            <person name="Kudrna D."/>
            <person name="Powell R.F."/>
            <person name="Leitch I.J."/>
            <person name="Krueger R.R."/>
            <person name="Wing R.A."/>
            <person name="Amiri K.M.A."/>
            <person name="Purugganan M.D."/>
        </authorList>
    </citation>
    <scope>NUCLEOTIDE SEQUENCE [LARGE SCALE GENOMIC DNA]</scope>
    <source>
        <strain evidence="8">cv. Khalas</strain>
    </source>
</reference>
<dbReference type="KEGG" id="pda:103702471"/>
<evidence type="ECO:0000313" key="9">
    <source>
        <dbReference type="RefSeq" id="XP_008783138.1"/>
    </source>
</evidence>
<evidence type="ECO:0000256" key="2">
    <source>
        <dbReference type="ARBA" id="ARBA00023015"/>
    </source>
</evidence>
<keyword evidence="4" id="KW-0804">Transcription</keyword>
<reference evidence="9" key="2">
    <citation type="submission" date="2025-08" db="UniProtKB">
        <authorList>
            <consortium name="RefSeq"/>
        </authorList>
    </citation>
    <scope>IDENTIFICATION</scope>
    <source>
        <tissue evidence="9">Young leaves</tissue>
    </source>
</reference>
<evidence type="ECO:0000256" key="6">
    <source>
        <dbReference type="SAM" id="MobiDB-lite"/>
    </source>
</evidence>
<feature type="region of interest" description="Disordered" evidence="6">
    <location>
        <begin position="123"/>
        <end position="153"/>
    </location>
</feature>